<organism evidence="5 6">
    <name type="scientific">Pseudoalteromonas citrea</name>
    <dbReference type="NCBI Taxonomy" id="43655"/>
    <lineage>
        <taxon>Bacteria</taxon>
        <taxon>Pseudomonadati</taxon>
        <taxon>Pseudomonadota</taxon>
        <taxon>Gammaproteobacteria</taxon>
        <taxon>Alteromonadales</taxon>
        <taxon>Pseudoalteromonadaceae</taxon>
        <taxon>Pseudoalteromonas</taxon>
    </lineage>
</organism>
<dbReference type="InterPro" id="IPR034704">
    <property type="entry name" value="Ribosomal_bL28/bL31-like_sf"/>
</dbReference>
<reference evidence="6" key="2">
    <citation type="submission" date="2019-06" db="EMBL/GenBank/DDBJ databases">
        <title>Co-occurence of chitin degradation, pigmentation and bioactivity in marine Pseudoalteromonas.</title>
        <authorList>
            <person name="Sonnenschein E.C."/>
            <person name="Bech P.K."/>
        </authorList>
    </citation>
    <scope>NUCLEOTIDE SEQUENCE [LARGE SCALE GENOMIC DNA]</scope>
    <source>
        <strain evidence="6">S2231</strain>
    </source>
</reference>
<keyword evidence="2 4" id="KW-0689">Ribosomal protein</keyword>
<dbReference type="Gene3D" id="4.10.830.30">
    <property type="entry name" value="Ribosomal protein L31"/>
    <property type="match status" value="1"/>
</dbReference>
<dbReference type="PRINTS" id="PR01249">
    <property type="entry name" value="RIBOSOMALL31"/>
</dbReference>
<comment type="similarity">
    <text evidence="4">Belongs to the bacterial ribosomal protein bL31 family.</text>
</comment>
<dbReference type="GO" id="GO:1990904">
    <property type="term" value="C:ribonucleoprotein complex"/>
    <property type="evidence" value="ECO:0007669"/>
    <property type="project" value="UniProtKB-KW"/>
</dbReference>
<reference evidence="5 6" key="1">
    <citation type="submission" date="2017-12" db="EMBL/GenBank/DDBJ databases">
        <authorList>
            <person name="Paulsen S."/>
            <person name="Gram L.K."/>
        </authorList>
    </citation>
    <scope>NUCLEOTIDE SEQUENCE [LARGE SCALE GENOMIC DNA]</scope>
    <source>
        <strain evidence="5 6">S2231</strain>
    </source>
</reference>
<dbReference type="NCBIfam" id="TIGR00105">
    <property type="entry name" value="L31"/>
    <property type="match status" value="1"/>
</dbReference>
<dbReference type="AlphaFoldDB" id="A0A5S3XC22"/>
<gene>
    <name evidence="5" type="primary">rpmE</name>
    <name evidence="5" type="ORF">CWB96_22815</name>
</gene>
<evidence type="ECO:0000256" key="3">
    <source>
        <dbReference type="ARBA" id="ARBA00023274"/>
    </source>
</evidence>
<dbReference type="EMBL" id="PNCL01000272">
    <property type="protein sequence ID" value="TMP50575.1"/>
    <property type="molecule type" value="Genomic_DNA"/>
</dbReference>
<evidence type="ECO:0000256" key="4">
    <source>
        <dbReference type="RuleBase" id="RU000564"/>
    </source>
</evidence>
<sequence>VTYPYVTIDVSSASHPFYTGKQKAVASDGRGAQLKRRFKTLSAK</sequence>
<dbReference type="InterPro" id="IPR002150">
    <property type="entry name" value="Ribosomal_bL31"/>
</dbReference>
<dbReference type="Proteomes" id="UP000307706">
    <property type="component" value="Unassembled WGS sequence"/>
</dbReference>
<name>A0A5S3XC22_9GAMM</name>
<evidence type="ECO:0000256" key="1">
    <source>
        <dbReference type="ARBA" id="ARBA00011838"/>
    </source>
</evidence>
<dbReference type="OrthoDB" id="9803251at2"/>
<dbReference type="PROSITE" id="PS01143">
    <property type="entry name" value="RIBOSOMAL_L31"/>
    <property type="match status" value="1"/>
</dbReference>
<dbReference type="RefSeq" id="WP_138637245.1">
    <property type="nucleotide sequence ID" value="NZ_PNCL01000272.1"/>
</dbReference>
<dbReference type="GO" id="GO:0005840">
    <property type="term" value="C:ribosome"/>
    <property type="evidence" value="ECO:0007669"/>
    <property type="project" value="UniProtKB-KW"/>
</dbReference>
<dbReference type="SUPFAM" id="SSF143800">
    <property type="entry name" value="L28p-like"/>
    <property type="match status" value="1"/>
</dbReference>
<dbReference type="InterPro" id="IPR042105">
    <property type="entry name" value="Ribosomal_bL31_sf"/>
</dbReference>
<protein>
    <recommendedName>
        <fullName evidence="4">50S ribosomal protein L31</fullName>
    </recommendedName>
</protein>
<dbReference type="Pfam" id="PF01197">
    <property type="entry name" value="Ribosomal_L31"/>
    <property type="match status" value="1"/>
</dbReference>
<dbReference type="GO" id="GO:0006412">
    <property type="term" value="P:translation"/>
    <property type="evidence" value="ECO:0007669"/>
    <property type="project" value="InterPro"/>
</dbReference>
<accession>A0A5S3XC22</accession>
<comment type="subunit">
    <text evidence="1">Part of the 50S ribosomal subunit.</text>
</comment>
<keyword evidence="3 4" id="KW-0687">Ribonucleoprotein</keyword>
<evidence type="ECO:0000313" key="6">
    <source>
        <dbReference type="Proteomes" id="UP000307706"/>
    </source>
</evidence>
<evidence type="ECO:0000256" key="2">
    <source>
        <dbReference type="ARBA" id="ARBA00022980"/>
    </source>
</evidence>
<dbReference type="GO" id="GO:0003735">
    <property type="term" value="F:structural constituent of ribosome"/>
    <property type="evidence" value="ECO:0007669"/>
    <property type="project" value="InterPro"/>
</dbReference>
<feature type="non-terminal residue" evidence="5">
    <location>
        <position position="1"/>
    </location>
</feature>
<proteinExistence type="inferred from homology"/>
<evidence type="ECO:0000313" key="5">
    <source>
        <dbReference type="EMBL" id="TMP50575.1"/>
    </source>
</evidence>
<comment type="caution">
    <text evidence="5">The sequence shown here is derived from an EMBL/GenBank/DDBJ whole genome shotgun (WGS) entry which is preliminary data.</text>
</comment>